<proteinExistence type="predicted"/>
<sequence>MSDKKLAIIGLGPRGLNILERIIALHQKYLENENIEIILIEPNHIGTGVHDIEQPEHLLVNTVACQITMFGDHTITPAEPMILGPSFYDWVQEQGYRHVDGRYLKVKDKGTPIAPNDYLPRSLLGKYLSWTYHYLVTHCNKNIKITHSKSKVTNLTLKKDKKIKIDLESGSELVADFVFLTTGHGKNLPSMKDYRIKQFVNSARSKNPKLNYIDKPYPITKLTGISSEARVLIQGIGLTAYDVISHLTQGRNGQFYQENGNHMYKPSGDEPSIFIHSREVLPFSGRGLNQKGVGGQYQPSFFTDQAIKRIKTDNLKNGQIKIDFEKQLFPLLFKEMCYVYRSTLEGHWLDVDSYEISAEDEKYIKYLFSPNKGKTFSSLSGYTSWFLNYLNEDIKEAEKGNVKGAVKAATDVIRDIRDILRDAIDFGGLLPESHKHFIEHYCPIMNRIAVGPPKERNQQLMSLMESGVIKLAGGPSSQIILNEQEGCFEIHTQFEKEVSIIKADVLIKARLDGFSPCSDDSALIYNLNNQGMIRPFINGNYHCGGIDIDNKMHPITQNGTSIDNIWALGNIAEGPNFYTYVLPRPFVNSRAIRDAGNIVIEMYGKIKESIAHEYEEYASA</sequence>
<dbReference type="InterPro" id="IPR036188">
    <property type="entry name" value="FAD/NAD-bd_sf"/>
</dbReference>
<comment type="caution">
    <text evidence="2">The sequence shown here is derived from an EMBL/GenBank/DDBJ whole genome shotgun (WGS) entry which is preliminary data.</text>
</comment>
<evidence type="ECO:0000259" key="1">
    <source>
        <dbReference type="Pfam" id="PF13454"/>
    </source>
</evidence>
<dbReference type="InterPro" id="IPR052189">
    <property type="entry name" value="L-asp_N-monooxygenase_NS-form"/>
</dbReference>
<dbReference type="PANTHER" id="PTHR40254">
    <property type="entry name" value="BLR0577 PROTEIN"/>
    <property type="match status" value="1"/>
</dbReference>
<name>A0AAW3YYS7_9GAMM</name>
<dbReference type="EMBL" id="JACXBF010000430">
    <property type="protein sequence ID" value="MBD2801974.1"/>
    <property type="molecule type" value="Genomic_DNA"/>
</dbReference>
<dbReference type="SUPFAM" id="SSF51905">
    <property type="entry name" value="FAD/NAD(P)-binding domain"/>
    <property type="match status" value="1"/>
</dbReference>
<organism evidence="2">
    <name type="scientific">Xenorhabdus szentirmaii</name>
    <dbReference type="NCBI Taxonomy" id="290112"/>
    <lineage>
        <taxon>Bacteria</taxon>
        <taxon>Pseudomonadati</taxon>
        <taxon>Pseudomonadota</taxon>
        <taxon>Gammaproteobacteria</taxon>
        <taxon>Enterobacterales</taxon>
        <taxon>Morganellaceae</taxon>
        <taxon>Xenorhabdus</taxon>
    </lineage>
</organism>
<protein>
    <submittedName>
        <fullName evidence="2">FAD/NAD(P)-binding protein</fullName>
    </submittedName>
</protein>
<dbReference type="InterPro" id="IPR038732">
    <property type="entry name" value="HpyO/CreE_NAD-binding"/>
</dbReference>
<feature type="domain" description="FAD-dependent urate hydroxylase HpyO/Asp monooxygenase CreE-like FAD/NAD(P)-binding" evidence="1">
    <location>
        <begin position="7"/>
        <end position="184"/>
    </location>
</feature>
<dbReference type="PANTHER" id="PTHR40254:SF1">
    <property type="entry name" value="BLR0577 PROTEIN"/>
    <property type="match status" value="1"/>
</dbReference>
<dbReference type="RefSeq" id="WP_323869462.1">
    <property type="nucleotide sequence ID" value="NZ_JACXBF010000430.1"/>
</dbReference>
<accession>A0AAW3YYS7</accession>
<evidence type="ECO:0000313" key="2">
    <source>
        <dbReference type="EMBL" id="MBD2801974.1"/>
    </source>
</evidence>
<gene>
    <name evidence="2" type="ORF">ID854_16430</name>
</gene>
<dbReference type="AlphaFoldDB" id="A0AAW3YYS7"/>
<dbReference type="Gene3D" id="3.50.50.60">
    <property type="entry name" value="FAD/NAD(P)-binding domain"/>
    <property type="match status" value="1"/>
</dbReference>
<reference evidence="2" key="1">
    <citation type="submission" date="2020-09" db="EMBL/GenBank/DDBJ databases">
        <authorList>
            <person name="Palma L."/>
            <person name="Caballero P."/>
            <person name="Berry C."/>
            <person name="Del Valle E."/>
        </authorList>
    </citation>
    <scope>NUCLEOTIDE SEQUENCE</scope>
    <source>
        <strain evidence="2">M</strain>
    </source>
</reference>
<dbReference type="Proteomes" id="UP001193920">
    <property type="component" value="Unassembled WGS sequence"/>
</dbReference>
<reference evidence="2" key="2">
    <citation type="journal article" date="2024" name="Toxins">
        <title>Genome Sequence Analysis of Native Xenorhabdus Strains Isolated from Entomopathogenic Nematodes in Argentina.</title>
        <authorList>
            <person name="Palma L."/>
            <person name="Frizzo L."/>
            <person name="Kaiser S."/>
            <person name="Berry C."/>
            <person name="Caballero P."/>
            <person name="Bode H.B."/>
            <person name="Del Valle E.E."/>
        </authorList>
    </citation>
    <scope>NUCLEOTIDE SEQUENCE</scope>
    <source>
        <strain evidence="2">M</strain>
    </source>
</reference>
<dbReference type="Pfam" id="PF13454">
    <property type="entry name" value="NAD_binding_9"/>
    <property type="match status" value="1"/>
</dbReference>